<dbReference type="GO" id="GO:0003697">
    <property type="term" value="F:single-stranded DNA binding"/>
    <property type="evidence" value="ECO:0007669"/>
    <property type="project" value="TreeGrafter"/>
</dbReference>
<organism evidence="7 8">
    <name type="scientific">Cerrena zonata</name>
    <dbReference type="NCBI Taxonomy" id="2478898"/>
    <lineage>
        <taxon>Eukaryota</taxon>
        <taxon>Fungi</taxon>
        <taxon>Dikarya</taxon>
        <taxon>Basidiomycota</taxon>
        <taxon>Agaricomycotina</taxon>
        <taxon>Agaricomycetes</taxon>
        <taxon>Polyporales</taxon>
        <taxon>Cerrenaceae</taxon>
        <taxon>Cerrena</taxon>
    </lineage>
</organism>
<evidence type="ECO:0000256" key="1">
    <source>
        <dbReference type="ARBA" id="ARBA00010171"/>
    </source>
</evidence>
<protein>
    <recommendedName>
        <fullName evidence="2">Structural maintenance of chromosomes protein 5</fullName>
    </recommendedName>
</protein>
<keyword evidence="8" id="KW-1185">Reference proteome</keyword>
<evidence type="ECO:0000256" key="5">
    <source>
        <dbReference type="SAM" id="MobiDB-lite"/>
    </source>
</evidence>
<feature type="coiled-coil region" evidence="4">
    <location>
        <begin position="924"/>
        <end position="989"/>
    </location>
</feature>
<sequence length="1163" mass="132415">MVRRAASNLTDDSLKENSRQAPVSDEKPTRTRRGMLRDNHEQRDEDDEDESQVNNNGGAQGVESDEDANGEADNGEEEEEDGGSPKGRKRARANTLGESRPTDGDFKEKKQAVTLPRDVDGFIPGSIMRIQLKNFVTYDYVEFFPGPHLNMILGPNGTGKSSIACAICIGLNFPTSVLGRASELSAFVKLGTTDGHIEIELKGPSGKPNLVIKRTLQANSKSNQFFLNGRTVSGREVNQRMAELNVQVSNLCSFLPQDKVAEFARMSPQQLLKETQRAAGNENLTAWHDTLITAGKELKALQTTVDSDREQLKTLQERNANLERDVKRYEERRAIEKEIEFLEVLIPVTEYTEAKKRYDQLKEIQTQKQREIKALQQRDAPYMDLSKRLERQITQLNLRRDTKKAAFDEQAEALKGQLDNLKVREKERIKNIQRLKNEIAAIQHQLDNPPKIENIEVINEEMKQLRQENRGIAEKQRDLQDRQRDCIQEESKYKMEMETANRELRQLDDHNSRRLNALRKADKDAAEVVEWLRLNRNRFQKEIIEPPYLSVTVPERRFASAVEACFNWNDLKTFVAQTQEDLATLNRLIVDTPEGLGRRVRINSWFRPQPEIAKPPMSEENLKSLGFDGYASDLIQCPDALRAFLHGTMNLHRTAIAVTSNVDPARAMDAIAHAGGATYIIGTTLNIVSRSRYGQQKAQNQTRNIREAKVFVFADVDPTLKSAAERKIGESRHHLEECKKLSDALSKEDAAINAEIAEFKGKANVLQERKKVATAAYTLVQKHKIDLDRKQENLRLLEERPPVEVERSKLKGKILKCASQRVAILVEYEKLMKDIIASQTEASKVFLEGLQVLAKHTKLKEVCAEREEEVQRALVEFNRIHDQYQAAKDESKAKLHISRAKFNEADDELRERVKGVEQTADANARSVEELNLELETQKRNLELSMHTNPGVVEQYKNRLKAIEQLTQQIEEREEKVAKKERSIKLARDNWEPALNRLVGSVGQKFSEAFDRIGCAGEIKLTPHEDYDKWAIDILVKFRDSEKLQLLTGERQSGGERSLTTIMYLMSLTAEARTPFSLVDEINQGMDSRAERAVHNSLVDVTCKSDSGQYFLITPKLLTDLMYHERMKVLCVNNGEWLPEDSNGLGSMMKMIEGYVSHRSRSSA</sequence>
<feature type="compositionally biased region" description="Basic and acidic residues" evidence="5">
    <location>
        <begin position="12"/>
        <end position="43"/>
    </location>
</feature>
<proteinExistence type="inferred from homology"/>
<name>A0AAW0GVG7_9APHY</name>
<comment type="similarity">
    <text evidence="1">Belongs to the SMC family. SMC5 subfamily.</text>
</comment>
<dbReference type="EMBL" id="JASBNA010000001">
    <property type="protein sequence ID" value="KAK7696074.1"/>
    <property type="molecule type" value="Genomic_DNA"/>
</dbReference>
<dbReference type="GO" id="GO:0000724">
    <property type="term" value="P:double-strand break repair via homologous recombination"/>
    <property type="evidence" value="ECO:0007669"/>
    <property type="project" value="TreeGrafter"/>
</dbReference>
<dbReference type="Proteomes" id="UP001385951">
    <property type="component" value="Unassembled WGS sequence"/>
</dbReference>
<dbReference type="InterPro" id="IPR027417">
    <property type="entry name" value="P-loop_NTPase"/>
</dbReference>
<accession>A0AAW0GVG7</accession>
<dbReference type="Gene3D" id="3.40.50.300">
    <property type="entry name" value="P-loop containing nucleotide triphosphate hydrolases"/>
    <property type="match status" value="2"/>
</dbReference>
<keyword evidence="3 4" id="KW-0175">Coiled coil</keyword>
<feature type="coiled-coil region" evidence="4">
    <location>
        <begin position="298"/>
        <end position="510"/>
    </location>
</feature>
<feature type="compositionally biased region" description="Acidic residues" evidence="5">
    <location>
        <begin position="63"/>
        <end position="82"/>
    </location>
</feature>
<comment type="caution">
    <text evidence="7">The sequence shown here is derived from an EMBL/GenBank/DDBJ whole genome shotgun (WGS) entry which is preliminary data.</text>
</comment>
<dbReference type="GO" id="GO:0005634">
    <property type="term" value="C:nucleus"/>
    <property type="evidence" value="ECO:0007669"/>
    <property type="project" value="TreeGrafter"/>
</dbReference>
<evidence type="ECO:0000313" key="8">
    <source>
        <dbReference type="Proteomes" id="UP001385951"/>
    </source>
</evidence>
<evidence type="ECO:0000256" key="3">
    <source>
        <dbReference type="ARBA" id="ARBA00023054"/>
    </source>
</evidence>
<dbReference type="PANTHER" id="PTHR45916">
    <property type="entry name" value="STRUCTURAL MAINTENANCE OF CHROMOSOMES PROTEIN 5"/>
    <property type="match status" value="1"/>
</dbReference>
<evidence type="ECO:0000259" key="6">
    <source>
        <dbReference type="Pfam" id="PF02463"/>
    </source>
</evidence>
<dbReference type="GO" id="GO:0030915">
    <property type="term" value="C:Smc5-Smc6 complex"/>
    <property type="evidence" value="ECO:0007669"/>
    <property type="project" value="TreeGrafter"/>
</dbReference>
<evidence type="ECO:0000313" key="7">
    <source>
        <dbReference type="EMBL" id="KAK7696074.1"/>
    </source>
</evidence>
<gene>
    <name evidence="7" type="ORF">QCA50_000716</name>
</gene>
<feature type="region of interest" description="Disordered" evidence="5">
    <location>
        <begin position="1"/>
        <end position="110"/>
    </location>
</feature>
<dbReference type="SUPFAM" id="SSF52540">
    <property type="entry name" value="P-loop containing nucleoside triphosphate hydrolases"/>
    <property type="match status" value="1"/>
</dbReference>
<dbReference type="Pfam" id="PF02463">
    <property type="entry name" value="SMC_N"/>
    <property type="match status" value="1"/>
</dbReference>
<feature type="compositionally biased region" description="Basic and acidic residues" evidence="5">
    <location>
        <begin position="100"/>
        <end position="110"/>
    </location>
</feature>
<dbReference type="PANTHER" id="PTHR45916:SF1">
    <property type="entry name" value="STRUCTURAL MAINTENANCE OF CHROMOSOMES PROTEIN 5"/>
    <property type="match status" value="1"/>
</dbReference>
<reference evidence="7 8" key="1">
    <citation type="submission" date="2022-09" db="EMBL/GenBank/DDBJ databases">
        <authorList>
            <person name="Palmer J.M."/>
        </authorList>
    </citation>
    <scope>NUCLEOTIDE SEQUENCE [LARGE SCALE GENOMIC DNA]</scope>
    <source>
        <strain evidence="7 8">DSM 7382</strain>
    </source>
</reference>
<dbReference type="InterPro" id="IPR003395">
    <property type="entry name" value="RecF/RecN/SMC_N"/>
</dbReference>
<dbReference type="AlphaFoldDB" id="A0AAW0GVG7"/>
<evidence type="ECO:0000256" key="2">
    <source>
        <dbReference type="ARBA" id="ARBA00018687"/>
    </source>
</evidence>
<feature type="domain" description="RecF/RecN/SMC N-terminal" evidence="6">
    <location>
        <begin position="127"/>
        <end position="1113"/>
    </location>
</feature>
<evidence type="ECO:0000256" key="4">
    <source>
        <dbReference type="SAM" id="Coils"/>
    </source>
</evidence>